<evidence type="ECO:0000313" key="2">
    <source>
        <dbReference type="EMBL" id="ALC16129.1"/>
    </source>
</evidence>
<feature type="transmembrane region" description="Helical" evidence="1">
    <location>
        <begin position="101"/>
        <end position="122"/>
    </location>
</feature>
<evidence type="ECO:0000313" key="3">
    <source>
        <dbReference type="Proteomes" id="UP000057158"/>
    </source>
</evidence>
<feature type="transmembrane region" description="Helical" evidence="1">
    <location>
        <begin position="42"/>
        <end position="62"/>
    </location>
</feature>
<dbReference type="InterPro" id="IPR058117">
    <property type="entry name" value="BV97_02767-like"/>
</dbReference>
<dbReference type="PATRIC" id="fig|1603606.3.peg.1472"/>
<keyword evidence="3" id="KW-1185">Reference proteome</keyword>
<organism evidence="2 3">
    <name type="scientific">Desulfuromonas soudanensis</name>
    <dbReference type="NCBI Taxonomy" id="1603606"/>
    <lineage>
        <taxon>Bacteria</taxon>
        <taxon>Pseudomonadati</taxon>
        <taxon>Thermodesulfobacteriota</taxon>
        <taxon>Desulfuromonadia</taxon>
        <taxon>Desulfuromonadales</taxon>
        <taxon>Desulfuromonadaceae</taxon>
        <taxon>Desulfuromonas</taxon>
    </lineage>
</organism>
<proteinExistence type="predicted"/>
<keyword evidence="1" id="KW-0812">Transmembrane</keyword>
<dbReference type="NCBIfam" id="NF006749">
    <property type="entry name" value="PRK09272.1-2"/>
    <property type="match status" value="1"/>
</dbReference>
<sequence>MHSLMHRFRLESVALTHYLVKLLLTALLVVLASEVARRTPLFGALLASVPLISVLALTWLYVDTGDAERVASFSTEIFWMVLPSLAFFPLLSFLLRHRCSYYLSLAIALGAMFALYALAIWVRQRLGLRL</sequence>
<evidence type="ECO:0008006" key="4">
    <source>
        <dbReference type="Google" id="ProtNLM"/>
    </source>
</evidence>
<protein>
    <recommendedName>
        <fullName evidence="4">DUF3147 family protein</fullName>
    </recommendedName>
</protein>
<keyword evidence="1" id="KW-1133">Transmembrane helix</keyword>
<keyword evidence="1" id="KW-0472">Membrane</keyword>
<evidence type="ECO:0000256" key="1">
    <source>
        <dbReference type="SAM" id="Phobius"/>
    </source>
</evidence>
<feature type="transmembrane region" description="Helical" evidence="1">
    <location>
        <begin position="74"/>
        <end position="95"/>
    </location>
</feature>
<accession>A0A0M3QFF3</accession>
<name>A0A0M3QFF3_9BACT</name>
<gene>
    <name evidence="2" type="ORF">DSOUD_1349</name>
</gene>
<dbReference type="KEGG" id="des:DSOUD_1349"/>
<dbReference type="Proteomes" id="UP000057158">
    <property type="component" value="Chromosome"/>
</dbReference>
<dbReference type="EMBL" id="CP010802">
    <property type="protein sequence ID" value="ALC16129.1"/>
    <property type="molecule type" value="Genomic_DNA"/>
</dbReference>
<dbReference type="AlphaFoldDB" id="A0A0M3QFF3"/>
<reference evidence="2 3" key="1">
    <citation type="submission" date="2015-07" db="EMBL/GenBank/DDBJ databases">
        <title>Isolation and Genomic Characterization of a Novel Halophilic Metal-Reducing Deltaproteobacterium from the Deep Subsurface.</title>
        <authorList>
            <person name="Badalamenti J.P."/>
            <person name="Summers Z.M."/>
            <person name="Gralnick J.A."/>
            <person name="Bond D.R."/>
        </authorList>
    </citation>
    <scope>NUCLEOTIDE SEQUENCE [LARGE SCALE GENOMIC DNA]</scope>
    <source>
        <strain evidence="2 3">WTL</strain>
    </source>
</reference>